<dbReference type="PANTHER" id="PTHR45398:SF1">
    <property type="entry name" value="ENZYME, PUTATIVE (JCVI)-RELATED"/>
    <property type="match status" value="1"/>
</dbReference>
<dbReference type="EMBL" id="JXSU01000008">
    <property type="protein sequence ID" value="KIS21943.1"/>
    <property type="molecule type" value="Genomic_DNA"/>
</dbReference>
<evidence type="ECO:0000256" key="1">
    <source>
        <dbReference type="ARBA" id="ARBA00022490"/>
    </source>
</evidence>
<evidence type="ECO:0000256" key="5">
    <source>
        <dbReference type="ARBA" id="ARBA00054605"/>
    </source>
</evidence>
<comment type="caution">
    <text evidence="9">The sequence shown here is derived from an EMBL/GenBank/DDBJ whole genome shotgun (WGS) entry which is preliminary data.</text>
</comment>
<dbReference type="PRINTS" id="PR00154">
    <property type="entry name" value="AMPBINDING"/>
</dbReference>
<evidence type="ECO:0000259" key="7">
    <source>
        <dbReference type="Pfam" id="PF00501"/>
    </source>
</evidence>
<dbReference type="InterPro" id="IPR000873">
    <property type="entry name" value="AMP-dep_synth/lig_dom"/>
</dbReference>
<evidence type="ECO:0000256" key="3">
    <source>
        <dbReference type="ARBA" id="ARBA00022741"/>
    </source>
</evidence>
<evidence type="ECO:0000259" key="8">
    <source>
        <dbReference type="Pfam" id="PF13193"/>
    </source>
</evidence>
<comment type="function">
    <text evidence="5">Catalyzes the first step in the D-alanylation of lipoteichoic acid (LTA), the activation of D-alanine and its transfer onto the D-alanyl carrier protein (Dcp) DltC. In an ATP-dependent two-step reaction, forms a high energy D-alanyl-AMP intermediate, followed by transfer of the D-alanyl residue as a thiol ester to the phosphopantheinyl prosthetic group of the Dcp. D-alanylation of LTA plays an important role in modulating the properties of the cell wall in Gram-positive bacteria, influencing the net charge of the cell wall.</text>
</comment>
<dbReference type="InterPro" id="IPR045851">
    <property type="entry name" value="AMP-bd_C_sf"/>
</dbReference>
<evidence type="ECO:0008006" key="11">
    <source>
        <dbReference type="Google" id="ProtNLM"/>
    </source>
</evidence>
<dbReference type="InterPro" id="IPR020459">
    <property type="entry name" value="AMP-binding"/>
</dbReference>
<keyword evidence="4" id="KW-0067">ATP-binding</keyword>
<dbReference type="AlphaFoldDB" id="A0A0D0ZSZ0"/>
<evidence type="ECO:0000256" key="6">
    <source>
        <dbReference type="ARBA" id="ARBA00061336"/>
    </source>
</evidence>
<protein>
    <recommendedName>
        <fullName evidence="11">D-alanine--poly(Phosphoribitol) ligase</fullName>
    </recommendedName>
</protein>
<dbReference type="GO" id="GO:0016874">
    <property type="term" value="F:ligase activity"/>
    <property type="evidence" value="ECO:0007669"/>
    <property type="project" value="UniProtKB-KW"/>
</dbReference>
<dbReference type="Proteomes" id="UP000032250">
    <property type="component" value="Unassembled WGS sequence"/>
</dbReference>
<organism evidence="9 10">
    <name type="scientific">Clostridium botulinum B2 450</name>
    <dbReference type="NCBI Taxonomy" id="1379739"/>
    <lineage>
        <taxon>Bacteria</taxon>
        <taxon>Bacillati</taxon>
        <taxon>Bacillota</taxon>
        <taxon>Clostridia</taxon>
        <taxon>Eubacteriales</taxon>
        <taxon>Clostridiaceae</taxon>
        <taxon>Clostridium</taxon>
    </lineage>
</organism>
<dbReference type="FunFam" id="3.30.300.30:FF:000012">
    <property type="entry name" value="D-alanine--D-alanyl carrier protein ligase"/>
    <property type="match status" value="1"/>
</dbReference>
<evidence type="ECO:0000256" key="2">
    <source>
        <dbReference type="ARBA" id="ARBA00022598"/>
    </source>
</evidence>
<keyword evidence="2" id="KW-0436">Ligase</keyword>
<dbReference type="NCBIfam" id="TIGR01733">
    <property type="entry name" value="AA-adenyl-dom"/>
    <property type="match status" value="1"/>
</dbReference>
<name>A0A0D0ZSZ0_CLOBO</name>
<reference evidence="9 10" key="1">
    <citation type="submission" date="2014-06" db="EMBL/GenBank/DDBJ databases">
        <title>Genome characterization of distinct group I Clostridium botulinum lineages.</title>
        <authorList>
            <person name="Giordani F."/>
            <person name="Anselmo A."/>
            <person name="Fillo S."/>
            <person name="Palozzi A.M."/>
            <person name="Fortunato A."/>
            <person name="Gentile B."/>
            <person name="Ciammaruconi A."/>
            <person name="Anniballi F."/>
            <person name="De Medici D."/>
            <person name="Lista F."/>
        </authorList>
    </citation>
    <scope>NUCLEOTIDE SEQUENCE [LARGE SCALE GENOMIC DNA]</scope>
    <source>
        <strain evidence="9 10">B2 450</strain>
    </source>
</reference>
<evidence type="ECO:0000313" key="9">
    <source>
        <dbReference type="EMBL" id="KIS21943.1"/>
    </source>
</evidence>
<keyword evidence="3" id="KW-0547">Nucleotide-binding</keyword>
<dbReference type="PROSITE" id="PS00455">
    <property type="entry name" value="AMP_BINDING"/>
    <property type="match status" value="1"/>
</dbReference>
<evidence type="ECO:0000313" key="10">
    <source>
        <dbReference type="Proteomes" id="UP000032250"/>
    </source>
</evidence>
<keyword evidence="1" id="KW-0963">Cytoplasm</keyword>
<dbReference type="GO" id="GO:0005524">
    <property type="term" value="F:ATP binding"/>
    <property type="evidence" value="ECO:0007669"/>
    <property type="project" value="UniProtKB-KW"/>
</dbReference>
<feature type="domain" description="AMP-dependent synthetase/ligase" evidence="7">
    <location>
        <begin position="13"/>
        <end position="360"/>
    </location>
</feature>
<dbReference type="HOGENOM" id="CLU_000022_2_12_9"/>
<dbReference type="NCBIfam" id="NF003417">
    <property type="entry name" value="PRK04813.1"/>
    <property type="match status" value="1"/>
</dbReference>
<evidence type="ECO:0000256" key="4">
    <source>
        <dbReference type="ARBA" id="ARBA00022840"/>
    </source>
</evidence>
<dbReference type="Pfam" id="PF00501">
    <property type="entry name" value="AMP-binding"/>
    <property type="match status" value="1"/>
</dbReference>
<dbReference type="InterPro" id="IPR042099">
    <property type="entry name" value="ANL_N_sf"/>
</dbReference>
<accession>A0A0D0ZSZ0</accession>
<sequence length="506" mass="58502">MDFLEKIDSYAETDRIAQIYKEDILTYKELKEKSDALACYFIEKLKSNKKPIIIYGHKNKEIIISFLACAKAGHAYIPVDTTFPVKRVYDIIENSDCKIVLNFSEEVIKYDDIEVINLNSIYNIFENFKEVKLEVDNKIKDEDLFYILYTSGSTGKPKGVKITKKCVQNFVTWFENECRIEEEDGTFMNQVSYSFDVSVISLYIGLSNGKTLYVIDKHMINNFQELFHSLSKSKISLWISTPSFLEMCIVDNKFNKELLPYLEKIVVAGEVLTKNLANKIFENFPKVKLINGYGPTETTVLVTSTEITKELIDKDESIPIGHCGKNIILNIKDENGKSIREDCKKGELHVAGESVSTGYYNNDENTKGSFYNDYIDGNLVRVYKTGDLVYKKNGLLYYCGRKDFQIKLNGFRIELEDIEKNLLKIDFVENAVVLPVKKERKIVYLAAFVKLNKQFELKNFQIAMKIKDELNKLIPNYMVPRKIKIKENFQLNVNGKIDRKLLLEEL</sequence>
<dbReference type="OrthoDB" id="9778383at2"/>
<gene>
    <name evidence="9" type="ORF">N495_15705</name>
</gene>
<feature type="domain" description="AMP-binding enzyme C-terminal" evidence="8">
    <location>
        <begin position="418"/>
        <end position="496"/>
    </location>
</feature>
<dbReference type="SUPFAM" id="SSF56801">
    <property type="entry name" value="Acetyl-CoA synthetase-like"/>
    <property type="match status" value="1"/>
</dbReference>
<dbReference type="Pfam" id="PF13193">
    <property type="entry name" value="AMP-binding_C"/>
    <property type="match status" value="1"/>
</dbReference>
<dbReference type="InterPro" id="IPR010071">
    <property type="entry name" value="AA_adenyl_dom"/>
</dbReference>
<dbReference type="RefSeq" id="WP_003483567.1">
    <property type="nucleotide sequence ID" value="NZ_JXSU01000008.1"/>
</dbReference>
<dbReference type="InterPro" id="IPR020845">
    <property type="entry name" value="AMP-binding_CS"/>
</dbReference>
<dbReference type="InterPro" id="IPR025110">
    <property type="entry name" value="AMP-bd_C"/>
</dbReference>
<dbReference type="PATRIC" id="fig|1379739.3.peg.3536"/>
<dbReference type="PANTHER" id="PTHR45398">
    <property type="match status" value="1"/>
</dbReference>
<comment type="similarity">
    <text evidence="6">Belongs to the ATP-dependent AMP-binding enzyme family. DltA subfamily.</text>
</comment>
<dbReference type="Gene3D" id="3.40.50.12780">
    <property type="entry name" value="N-terminal domain of ligase-like"/>
    <property type="match status" value="1"/>
</dbReference>
<dbReference type="Gene3D" id="3.30.300.30">
    <property type="match status" value="1"/>
</dbReference>
<proteinExistence type="inferred from homology"/>